<evidence type="ECO:0000313" key="1">
    <source>
        <dbReference type="EMBL" id="KAB2104462.1"/>
    </source>
</evidence>
<sequence>MEALSGAASGIAVVSLTIQLIQSIALIREFIKDVKGASKELQRLVGKLELLKALLEDARKVLEQQSSLQKMHFPTPSMAVFRCLQDCEKSIEPLVDIVKKLSLPQSQSSSSTARLKNEIKLGLKAKDISTLETRIQHDIDLLTNSLSINQSGILTNLLPVILRNQETMLNNNNAPFVASVKCSDLGIPATTLDTASSFAPSHTRYSQQTILVRSAFERLRLYRRKVIRYQDQRIEDSEGNVKSYKRDILWTANEVSTAWAFLGFGMTFTQQQPYGSIIPGLRTYPVIKFDQEIFEIMREGSVEQLQRRISSGALHPFSRGTAGDYSLLHYAAVYHRPDICRLILGYGVKPEVTSHHQSPLSMALTSYSSRTSPANAIDTYRCFLDDDDLVDELKRSDGYHLGDDRSSSFTADEAQWLWQKSSELSVGEDLRSNQRVIIRRFWSITAHTDYGLHLKLQLPIVQMDKDILSDIQYGSCQILQDLFWICNDVMQSYILGAWFLQWLTSLHLDPEICVASELANLEKWISLDEKRIVFERDWEQKWILGFEWVFDHEAPGYSLVSQYTNLVVEYYWGTRWPFHESWYARNRKWSDRSAHFSRGMAAKERKERARLGQKQPRSRMPGAWKW</sequence>
<comment type="caution">
    <text evidence="1">The sequence shown here is derived from an EMBL/GenBank/DDBJ whole genome shotgun (WGS) entry which is preliminary data.</text>
</comment>
<evidence type="ECO:0000313" key="2">
    <source>
        <dbReference type="Proteomes" id="UP000293547"/>
    </source>
</evidence>
<name>A0ACB6FJ62_9PLEO</name>
<accession>A0ACB6FJ62</accession>
<dbReference type="Proteomes" id="UP000293547">
    <property type="component" value="Unassembled WGS sequence"/>
</dbReference>
<reference evidence="1 2" key="1">
    <citation type="journal article" date="2019" name="bioRxiv">
        <title>Genomics, evolutionary history and diagnostics of the Alternaria alternata species group including apple and Asian pear pathotypes.</title>
        <authorList>
            <person name="Armitage A.D."/>
            <person name="Cockerton H.M."/>
            <person name="Sreenivasaprasad S."/>
            <person name="Woodhall J.W."/>
            <person name="Lane C.R."/>
            <person name="Harrison R.J."/>
            <person name="Clarkson J.P."/>
        </authorList>
    </citation>
    <scope>NUCLEOTIDE SEQUENCE [LARGE SCALE GENOMIC DNA]</scope>
    <source>
        <strain evidence="1 2">FERA 650</strain>
    </source>
</reference>
<keyword evidence="2" id="KW-1185">Reference proteome</keyword>
<gene>
    <name evidence="1" type="ORF">AG0111_0g7834</name>
</gene>
<organism evidence="1 2">
    <name type="scientific">Alternaria gaisen</name>
    <dbReference type="NCBI Taxonomy" id="167740"/>
    <lineage>
        <taxon>Eukaryota</taxon>
        <taxon>Fungi</taxon>
        <taxon>Dikarya</taxon>
        <taxon>Ascomycota</taxon>
        <taxon>Pezizomycotina</taxon>
        <taxon>Dothideomycetes</taxon>
        <taxon>Pleosporomycetidae</taxon>
        <taxon>Pleosporales</taxon>
        <taxon>Pleosporineae</taxon>
        <taxon>Pleosporaceae</taxon>
        <taxon>Alternaria</taxon>
        <taxon>Alternaria sect. Alternaria</taxon>
    </lineage>
</organism>
<dbReference type="EMBL" id="PDWZ02000007">
    <property type="protein sequence ID" value="KAB2104462.1"/>
    <property type="molecule type" value="Genomic_DNA"/>
</dbReference>
<protein>
    <submittedName>
        <fullName evidence="1">Uncharacterized protein</fullName>
    </submittedName>
</protein>
<proteinExistence type="predicted"/>